<proteinExistence type="predicted"/>
<protein>
    <submittedName>
        <fullName evidence="2">Uncharacterized protein</fullName>
    </submittedName>
</protein>
<keyword evidence="1" id="KW-0732">Signal</keyword>
<feature type="signal peptide" evidence="1">
    <location>
        <begin position="1"/>
        <end position="26"/>
    </location>
</feature>
<name>A0ABW5C5S9_9BACI</name>
<evidence type="ECO:0000256" key="1">
    <source>
        <dbReference type="SAM" id="SignalP"/>
    </source>
</evidence>
<dbReference type="EMBL" id="JBHUIK010000025">
    <property type="protein sequence ID" value="MFD2217171.1"/>
    <property type="molecule type" value="Genomic_DNA"/>
</dbReference>
<gene>
    <name evidence="2" type="ORF">ACFSKK_26515</name>
</gene>
<reference evidence="3" key="1">
    <citation type="journal article" date="2019" name="Int. J. Syst. Evol. Microbiol.">
        <title>The Global Catalogue of Microorganisms (GCM) 10K type strain sequencing project: providing services to taxonomists for standard genome sequencing and annotation.</title>
        <authorList>
            <consortium name="The Broad Institute Genomics Platform"/>
            <consortium name="The Broad Institute Genome Sequencing Center for Infectious Disease"/>
            <person name="Wu L."/>
            <person name="Ma J."/>
        </authorList>
    </citation>
    <scope>NUCLEOTIDE SEQUENCE [LARGE SCALE GENOMIC DNA]</scope>
    <source>
        <strain evidence="3">CGMCC 1.15474</strain>
    </source>
</reference>
<dbReference type="Proteomes" id="UP001597318">
    <property type="component" value="Unassembled WGS sequence"/>
</dbReference>
<sequence>MIKKFLISICTLLLLLIVTTSLETNALTFDELPVKQSSKQWSVQIGKAEKGKDLAKPVKGKFHTYSIDVSNIGVRMYIL</sequence>
<evidence type="ECO:0000313" key="3">
    <source>
        <dbReference type="Proteomes" id="UP001597318"/>
    </source>
</evidence>
<dbReference type="RefSeq" id="WP_247347351.1">
    <property type="nucleotide sequence ID" value="NZ_CP095551.1"/>
</dbReference>
<comment type="caution">
    <text evidence="2">The sequence shown here is derived from an EMBL/GenBank/DDBJ whole genome shotgun (WGS) entry which is preliminary data.</text>
</comment>
<accession>A0ABW5C5S9</accession>
<keyword evidence="3" id="KW-1185">Reference proteome</keyword>
<organism evidence="2 3">
    <name type="scientific">Metabacillus endolithicus</name>
    <dbReference type="NCBI Taxonomy" id="1535204"/>
    <lineage>
        <taxon>Bacteria</taxon>
        <taxon>Bacillati</taxon>
        <taxon>Bacillota</taxon>
        <taxon>Bacilli</taxon>
        <taxon>Bacillales</taxon>
        <taxon>Bacillaceae</taxon>
        <taxon>Metabacillus</taxon>
    </lineage>
</organism>
<feature type="chain" id="PRO_5046165702" evidence="1">
    <location>
        <begin position="27"/>
        <end position="79"/>
    </location>
</feature>
<evidence type="ECO:0000313" key="2">
    <source>
        <dbReference type="EMBL" id="MFD2217171.1"/>
    </source>
</evidence>